<evidence type="ECO:0000313" key="12">
    <source>
        <dbReference type="Proteomes" id="UP000557230"/>
    </source>
</evidence>
<evidence type="ECO:0000256" key="5">
    <source>
        <dbReference type="ARBA" id="ARBA00022679"/>
    </source>
</evidence>
<dbReference type="EC" id="2.4.1.17" evidence="3"/>
<comment type="subcellular location">
    <subcellularLocation>
        <location evidence="1">Membrane</location>
        <topology evidence="1">Single-pass membrane protein</topology>
    </subcellularLocation>
</comment>
<name>A0A7L1GZK1_9PICI</name>
<evidence type="ECO:0000256" key="4">
    <source>
        <dbReference type="ARBA" id="ARBA00022676"/>
    </source>
</evidence>
<comment type="similarity">
    <text evidence="2">Belongs to the UDP-glycosyltransferase family.</text>
</comment>
<accession>A0A7L1GZK1</accession>
<keyword evidence="8" id="KW-1133">Transmembrane helix</keyword>
<evidence type="ECO:0000313" key="11">
    <source>
        <dbReference type="EMBL" id="NXN18696.1"/>
    </source>
</evidence>
<dbReference type="SUPFAM" id="SSF53756">
    <property type="entry name" value="UDP-Glycosyltransferase/glycogen phosphorylase"/>
    <property type="match status" value="1"/>
</dbReference>
<evidence type="ECO:0000256" key="2">
    <source>
        <dbReference type="ARBA" id="ARBA00009995"/>
    </source>
</evidence>
<keyword evidence="7 10" id="KW-0732">Signal</keyword>
<evidence type="ECO:0000256" key="8">
    <source>
        <dbReference type="ARBA" id="ARBA00022989"/>
    </source>
</evidence>
<keyword evidence="4" id="KW-0328">Glycosyltransferase</keyword>
<keyword evidence="8" id="KW-0472">Membrane</keyword>
<dbReference type="Gene3D" id="3.40.50.2000">
    <property type="entry name" value="Glycogen Phosphorylase B"/>
    <property type="match status" value="1"/>
</dbReference>
<keyword evidence="12" id="KW-1185">Reference proteome</keyword>
<evidence type="ECO:0000256" key="1">
    <source>
        <dbReference type="ARBA" id="ARBA00004167"/>
    </source>
</evidence>
<evidence type="ECO:0000256" key="3">
    <source>
        <dbReference type="ARBA" id="ARBA00012544"/>
    </source>
</evidence>
<dbReference type="GO" id="GO:0016020">
    <property type="term" value="C:membrane"/>
    <property type="evidence" value="ECO:0007669"/>
    <property type="project" value="UniProtKB-SubCell"/>
</dbReference>
<feature type="non-terminal residue" evidence="11">
    <location>
        <position position="1"/>
    </location>
</feature>
<reference evidence="11 12" key="1">
    <citation type="submission" date="2019-09" db="EMBL/GenBank/DDBJ databases">
        <title>Bird 10,000 Genomes (B10K) Project - Family phase.</title>
        <authorList>
            <person name="Zhang G."/>
        </authorList>
    </citation>
    <scope>NUCLEOTIDE SEQUENCE [LARGE SCALE GENOMIC DNA]</scope>
    <source>
        <strain evidence="11">B10K-DU-001-78</strain>
        <tissue evidence="11">Muscle</tissue>
    </source>
</reference>
<evidence type="ECO:0000256" key="10">
    <source>
        <dbReference type="SAM" id="SignalP"/>
    </source>
</evidence>
<organism evidence="11 12">
    <name type="scientific">Indicator maculatus</name>
    <name type="common">spotted honeyguide</name>
    <dbReference type="NCBI Taxonomy" id="545262"/>
    <lineage>
        <taxon>Eukaryota</taxon>
        <taxon>Metazoa</taxon>
        <taxon>Chordata</taxon>
        <taxon>Craniata</taxon>
        <taxon>Vertebrata</taxon>
        <taxon>Euteleostomi</taxon>
        <taxon>Archelosauria</taxon>
        <taxon>Archosauria</taxon>
        <taxon>Dinosauria</taxon>
        <taxon>Saurischia</taxon>
        <taxon>Theropoda</taxon>
        <taxon>Coelurosauria</taxon>
        <taxon>Aves</taxon>
        <taxon>Neognathae</taxon>
        <taxon>Neoaves</taxon>
        <taxon>Telluraves</taxon>
        <taxon>Coraciimorphae</taxon>
        <taxon>Piciformes</taxon>
        <taxon>Indicatoridae</taxon>
        <taxon>Indicator</taxon>
    </lineage>
</organism>
<feature type="signal peptide" evidence="10">
    <location>
        <begin position="1"/>
        <end position="20"/>
    </location>
</feature>
<keyword evidence="6" id="KW-0812">Transmembrane</keyword>
<dbReference type="GO" id="GO:0015020">
    <property type="term" value="F:glucuronosyltransferase activity"/>
    <property type="evidence" value="ECO:0007669"/>
    <property type="project" value="UniProtKB-EC"/>
</dbReference>
<dbReference type="EMBL" id="VXBD01014332">
    <property type="protein sequence ID" value="NXN18696.1"/>
    <property type="molecule type" value="Genomic_DNA"/>
</dbReference>
<dbReference type="InterPro" id="IPR002213">
    <property type="entry name" value="UDP_glucos_trans"/>
</dbReference>
<feature type="chain" id="PRO_5029916973" description="glucuronosyltransferase" evidence="10">
    <location>
        <begin position="21"/>
        <end position="280"/>
    </location>
</feature>
<feature type="non-terminal residue" evidence="11">
    <location>
        <position position="280"/>
    </location>
</feature>
<comment type="caution">
    <text evidence="11">The sequence shown here is derived from an EMBL/GenBank/DDBJ whole genome shotgun (WGS) entry which is preliminary data.</text>
</comment>
<dbReference type="FunFam" id="3.40.50.2000:FF:000066">
    <property type="entry name" value="UDP-glucuronosyltransferase 1-1"/>
    <property type="match status" value="1"/>
</dbReference>
<dbReference type="Proteomes" id="UP000557230">
    <property type="component" value="Unassembled WGS sequence"/>
</dbReference>
<evidence type="ECO:0000256" key="6">
    <source>
        <dbReference type="ARBA" id="ARBA00022692"/>
    </source>
</evidence>
<gene>
    <name evidence="11" type="primary">Ugt1a1_6</name>
    <name evidence="11" type="ORF">INDMAC_R08663</name>
</gene>
<dbReference type="PANTHER" id="PTHR48043">
    <property type="entry name" value="EG:EG0003.4 PROTEIN-RELATED"/>
    <property type="match status" value="1"/>
</dbReference>
<keyword evidence="5 11" id="KW-0808">Transferase</keyword>
<evidence type="ECO:0000256" key="9">
    <source>
        <dbReference type="ARBA" id="ARBA00023180"/>
    </source>
</evidence>
<dbReference type="AlphaFoldDB" id="A0A7L1GZK1"/>
<dbReference type="Pfam" id="PF00201">
    <property type="entry name" value="UDPGT"/>
    <property type="match status" value="1"/>
</dbReference>
<proteinExistence type="inferred from homology"/>
<evidence type="ECO:0000256" key="7">
    <source>
        <dbReference type="ARBA" id="ARBA00022729"/>
    </source>
</evidence>
<dbReference type="PANTHER" id="PTHR48043:SF161">
    <property type="entry name" value="UDP GLUCURONOSYLTRANSFERASE FAMILY 1 MEMBER A1"/>
    <property type="match status" value="1"/>
</dbReference>
<protein>
    <recommendedName>
        <fullName evidence="3">glucuronosyltransferase</fullName>
        <ecNumber evidence="3">2.4.1.17</ecNumber>
    </recommendedName>
</protein>
<dbReference type="OrthoDB" id="5835829at2759"/>
<sequence>HLQVTVILVLLSFMLGLAAGGKLLVVPLDGSHWLSMRELLDRLSQKGHEIVVVAPEINLYIKPAKYLIMKMYPVPFTQEELDYAYWKTSQHVFEKGTFLERFLKTYEHAKNTSAMFLSTCTYLLYNKELVRYLKESKFDAVFTDPLLPCGQIVAEYLSLPSVVFLQQMPCDLDFEATQCPNPPSYIPKAFTDLTDHMNFLQRVKNVLFDFANYFLCDFVFQPYSQLASEFLQRNVTVVSLLSKASIWLLKIDFVLQYPRPLMPNMVLIGGVNCAPKKLSQ</sequence>
<dbReference type="InterPro" id="IPR050271">
    <property type="entry name" value="UDP-glycosyltransferase"/>
</dbReference>
<keyword evidence="9" id="KW-0325">Glycoprotein</keyword>